<accession>A0ABX0H9K3</accession>
<dbReference type="Pfam" id="PF07676">
    <property type="entry name" value="PD40"/>
    <property type="match status" value="1"/>
</dbReference>
<evidence type="ECO:0008006" key="4">
    <source>
        <dbReference type="Google" id="ProtNLM"/>
    </source>
</evidence>
<organism evidence="2 3">
    <name type="scientific">Cyclobacterium plantarum</name>
    <dbReference type="NCBI Taxonomy" id="2716263"/>
    <lineage>
        <taxon>Bacteria</taxon>
        <taxon>Pseudomonadati</taxon>
        <taxon>Bacteroidota</taxon>
        <taxon>Cytophagia</taxon>
        <taxon>Cytophagales</taxon>
        <taxon>Cyclobacteriaceae</taxon>
        <taxon>Cyclobacterium</taxon>
    </lineage>
</organism>
<name>A0ABX0H9K3_9BACT</name>
<dbReference type="PROSITE" id="PS51257">
    <property type="entry name" value="PROKAR_LIPOPROTEIN"/>
    <property type="match status" value="1"/>
</dbReference>
<evidence type="ECO:0000313" key="2">
    <source>
        <dbReference type="EMBL" id="NHE56872.1"/>
    </source>
</evidence>
<dbReference type="Proteomes" id="UP000649799">
    <property type="component" value="Unassembled WGS sequence"/>
</dbReference>
<evidence type="ECO:0000256" key="1">
    <source>
        <dbReference type="ARBA" id="ARBA00009820"/>
    </source>
</evidence>
<dbReference type="RefSeq" id="WP_166145644.1">
    <property type="nucleotide sequence ID" value="NZ_JAANYN010000003.1"/>
</dbReference>
<dbReference type="PANTHER" id="PTHR36842">
    <property type="entry name" value="PROTEIN TOLB HOMOLOG"/>
    <property type="match status" value="1"/>
</dbReference>
<keyword evidence="3" id="KW-1185">Reference proteome</keyword>
<evidence type="ECO:0000313" key="3">
    <source>
        <dbReference type="Proteomes" id="UP000649799"/>
    </source>
</evidence>
<dbReference type="EMBL" id="JAANYN010000003">
    <property type="protein sequence ID" value="NHE56872.1"/>
    <property type="molecule type" value="Genomic_DNA"/>
</dbReference>
<sequence length="436" mass="48123">MIKLLTGLNGKWMGLFLASLIMVSCDSEDIGPEPQGEVTVSSPTVEPDGSLSLNATATFEAEISGLDGSPTLVYEWSLGAGRGTLMVEQEEKGHQTRTSASTITVRADDIGNESLRVKVLNEENDQFLGENHISFEITEAASCFYELTIFYRNNNWENPGMAGIGMESGSFKTLELSPQNWLMDISPNGQWFLRQDFSDLRNYTIWLEACDGSGSRLLAEGPQLEGATFGPTGKYLYYSKRISYPEQTEDPRARELVRVDIETVEKVFISQFRVFSSGPMVSPDGKWIAFKHSRSTFNPNGTYAGSITHFAVMPAEGGSPRFLVPVESNDLAGYAWSPDSEHLIFNWHKQSGSSDTHTNGIYRIDRQGGNPTLIFAEPEGNGAPIYYANGTRIAFHGHPAGESTQFGIWSIDANGGGLQRLSNNQYNGFLQFIWEP</sequence>
<dbReference type="InterPro" id="IPR011042">
    <property type="entry name" value="6-blade_b-propeller_TolB-like"/>
</dbReference>
<gene>
    <name evidence="2" type="ORF">G9Q97_08610</name>
</gene>
<proteinExistence type="inferred from homology"/>
<reference evidence="2 3" key="1">
    <citation type="submission" date="2020-03" db="EMBL/GenBank/DDBJ databases">
        <title>Cyclobacterium plantarum sp. nov., a marine bacterium isolated from a coastal-marine wetland.</title>
        <authorList>
            <person name="Sanchez-Porro C."/>
            <person name="Ventosa A."/>
            <person name="Amoozegar M."/>
        </authorList>
    </citation>
    <scope>NUCLEOTIDE SEQUENCE [LARGE SCALE GENOMIC DNA]</scope>
    <source>
        <strain evidence="2 3">GBPx2</strain>
    </source>
</reference>
<comment type="similarity">
    <text evidence="1">Belongs to the TolB family.</text>
</comment>
<dbReference type="SUPFAM" id="SSF69304">
    <property type="entry name" value="Tricorn protease N-terminal domain"/>
    <property type="match status" value="1"/>
</dbReference>
<dbReference type="InterPro" id="IPR011659">
    <property type="entry name" value="WD40"/>
</dbReference>
<dbReference type="PANTHER" id="PTHR36842:SF1">
    <property type="entry name" value="PROTEIN TOLB"/>
    <property type="match status" value="1"/>
</dbReference>
<dbReference type="Gene3D" id="2.120.10.30">
    <property type="entry name" value="TolB, C-terminal domain"/>
    <property type="match status" value="2"/>
</dbReference>
<protein>
    <recommendedName>
        <fullName evidence="4">PKD domain-containing protein</fullName>
    </recommendedName>
</protein>
<comment type="caution">
    <text evidence="2">The sequence shown here is derived from an EMBL/GenBank/DDBJ whole genome shotgun (WGS) entry which is preliminary data.</text>
</comment>